<sequence length="80" mass="8880">MVGPEGQLPTLTDGAYIHSNKVPKQWKSSLIRRVSAYTFNTIGFQILLPAFSSHIHVPPNLVFPGPLQYAIFIALMWGSL</sequence>
<dbReference type="EMBL" id="CM056817">
    <property type="protein sequence ID" value="KAJ8621244.1"/>
    <property type="molecule type" value="Genomic_DNA"/>
</dbReference>
<reference evidence="1 2" key="1">
    <citation type="journal article" date="2022" name="Hortic Res">
        <title>A haplotype resolved chromosomal level avocado genome allows analysis of novel avocado genes.</title>
        <authorList>
            <person name="Nath O."/>
            <person name="Fletcher S.J."/>
            <person name="Hayward A."/>
            <person name="Shaw L.M."/>
            <person name="Masouleh A.K."/>
            <person name="Furtado A."/>
            <person name="Henry R.J."/>
            <person name="Mitter N."/>
        </authorList>
    </citation>
    <scope>NUCLEOTIDE SEQUENCE [LARGE SCALE GENOMIC DNA]</scope>
    <source>
        <strain evidence="2">cv. Hass</strain>
    </source>
</reference>
<evidence type="ECO:0000313" key="2">
    <source>
        <dbReference type="Proteomes" id="UP001234297"/>
    </source>
</evidence>
<comment type="caution">
    <text evidence="1">The sequence shown here is derived from an EMBL/GenBank/DDBJ whole genome shotgun (WGS) entry which is preliminary data.</text>
</comment>
<name>A0ACC2KJA0_PERAE</name>
<evidence type="ECO:0000313" key="1">
    <source>
        <dbReference type="EMBL" id="KAJ8621244.1"/>
    </source>
</evidence>
<accession>A0ACC2KJA0</accession>
<gene>
    <name evidence="1" type="ORF">MRB53_029773</name>
</gene>
<dbReference type="Proteomes" id="UP001234297">
    <property type="component" value="Chromosome 9"/>
</dbReference>
<protein>
    <submittedName>
        <fullName evidence="1">Uncharacterized protein</fullName>
    </submittedName>
</protein>
<proteinExistence type="predicted"/>
<keyword evidence="2" id="KW-1185">Reference proteome</keyword>
<organism evidence="1 2">
    <name type="scientific">Persea americana</name>
    <name type="common">Avocado</name>
    <dbReference type="NCBI Taxonomy" id="3435"/>
    <lineage>
        <taxon>Eukaryota</taxon>
        <taxon>Viridiplantae</taxon>
        <taxon>Streptophyta</taxon>
        <taxon>Embryophyta</taxon>
        <taxon>Tracheophyta</taxon>
        <taxon>Spermatophyta</taxon>
        <taxon>Magnoliopsida</taxon>
        <taxon>Magnoliidae</taxon>
        <taxon>Laurales</taxon>
        <taxon>Lauraceae</taxon>
        <taxon>Persea</taxon>
    </lineage>
</organism>